<dbReference type="Pfam" id="PF05746">
    <property type="entry name" value="DALR_1"/>
    <property type="match status" value="1"/>
</dbReference>
<evidence type="ECO:0000313" key="15">
    <source>
        <dbReference type="Proteomes" id="UP001473302"/>
    </source>
</evidence>
<feature type="coiled-coil region" evidence="11">
    <location>
        <begin position="540"/>
        <end position="567"/>
    </location>
</feature>
<dbReference type="PANTHER" id="PTHR11956:SF11">
    <property type="entry name" value="ARGININE--TRNA LIGASE, MITOCHONDRIAL-RELATED"/>
    <property type="match status" value="1"/>
</dbReference>
<keyword evidence="15" id="KW-1185">Reference proteome</keyword>
<dbReference type="EMBL" id="BAABUK010000003">
    <property type="protein sequence ID" value="GAA5808080.1"/>
    <property type="molecule type" value="Genomic_DNA"/>
</dbReference>
<organism evidence="14 15">
    <name type="scientific">Mucor flavus</name>
    <dbReference type="NCBI Taxonomy" id="439312"/>
    <lineage>
        <taxon>Eukaryota</taxon>
        <taxon>Fungi</taxon>
        <taxon>Fungi incertae sedis</taxon>
        <taxon>Mucoromycota</taxon>
        <taxon>Mucoromycotina</taxon>
        <taxon>Mucoromycetes</taxon>
        <taxon>Mucorales</taxon>
        <taxon>Mucorineae</taxon>
        <taxon>Mucoraceae</taxon>
        <taxon>Mucor</taxon>
    </lineage>
</organism>
<evidence type="ECO:0000256" key="4">
    <source>
        <dbReference type="ARBA" id="ARBA00022741"/>
    </source>
</evidence>
<evidence type="ECO:0000256" key="1">
    <source>
        <dbReference type="ARBA" id="ARBA00005594"/>
    </source>
</evidence>
<dbReference type="InterPro" id="IPR005148">
    <property type="entry name" value="Arg-tRNA-synth_N"/>
</dbReference>
<feature type="domain" description="Arginyl tRNA synthetase N-terminal" evidence="13">
    <location>
        <begin position="169"/>
        <end position="249"/>
    </location>
</feature>
<evidence type="ECO:0000313" key="14">
    <source>
        <dbReference type="EMBL" id="GAA5808080.1"/>
    </source>
</evidence>
<dbReference type="InterPro" id="IPR036695">
    <property type="entry name" value="Arg-tRNA-synth_N_sf"/>
</dbReference>
<evidence type="ECO:0000256" key="3">
    <source>
        <dbReference type="ARBA" id="ARBA00022598"/>
    </source>
</evidence>
<evidence type="ECO:0000256" key="2">
    <source>
        <dbReference type="ARBA" id="ARBA00012837"/>
    </source>
</evidence>
<keyword evidence="5 10" id="KW-0067">ATP-binding</keyword>
<dbReference type="SUPFAM" id="SSF52374">
    <property type="entry name" value="Nucleotidylyl transferase"/>
    <property type="match status" value="1"/>
</dbReference>
<feature type="domain" description="DALR anticodon binding" evidence="12">
    <location>
        <begin position="614"/>
        <end position="729"/>
    </location>
</feature>
<gene>
    <name evidence="14" type="ORF">MFLAVUS_001462</name>
</gene>
<evidence type="ECO:0000256" key="5">
    <source>
        <dbReference type="ARBA" id="ARBA00022840"/>
    </source>
</evidence>
<keyword evidence="7 10" id="KW-0030">Aminoacyl-tRNA synthetase</keyword>
<comment type="similarity">
    <text evidence="1 10">Belongs to the class-I aminoacyl-tRNA synthetase family.</text>
</comment>
<name>A0ABP9YMJ1_9FUNG</name>
<dbReference type="PROSITE" id="PS00178">
    <property type="entry name" value="AA_TRNA_LIGASE_I"/>
    <property type="match status" value="1"/>
</dbReference>
<evidence type="ECO:0000256" key="6">
    <source>
        <dbReference type="ARBA" id="ARBA00022917"/>
    </source>
</evidence>
<dbReference type="InterPro" id="IPR035684">
    <property type="entry name" value="ArgRS_core"/>
</dbReference>
<evidence type="ECO:0000259" key="13">
    <source>
        <dbReference type="SMART" id="SM01016"/>
    </source>
</evidence>
<dbReference type="SUPFAM" id="SSF55190">
    <property type="entry name" value="Arginyl-tRNA synthetase (ArgRS), N-terminal 'additional' domain"/>
    <property type="match status" value="1"/>
</dbReference>
<accession>A0ABP9YMJ1</accession>
<dbReference type="PRINTS" id="PR01038">
    <property type="entry name" value="TRNASYNTHARG"/>
</dbReference>
<evidence type="ECO:0000256" key="8">
    <source>
        <dbReference type="ARBA" id="ARBA00033033"/>
    </source>
</evidence>
<dbReference type="PANTHER" id="PTHR11956">
    <property type="entry name" value="ARGINYL-TRNA SYNTHETASE"/>
    <property type="match status" value="1"/>
</dbReference>
<evidence type="ECO:0000256" key="7">
    <source>
        <dbReference type="ARBA" id="ARBA00023146"/>
    </source>
</evidence>
<keyword evidence="3 10" id="KW-0436">Ligase</keyword>
<keyword evidence="6 10" id="KW-0648">Protein biosynthesis</keyword>
<dbReference type="InterPro" id="IPR036282">
    <property type="entry name" value="Glutathione-S-Trfase_C_sf"/>
</dbReference>
<dbReference type="InterPro" id="IPR001412">
    <property type="entry name" value="aa-tRNA-synth_I_CS"/>
</dbReference>
<dbReference type="Gene3D" id="1.10.730.10">
    <property type="entry name" value="Isoleucyl-tRNA Synthetase, Domain 1"/>
    <property type="match status" value="1"/>
</dbReference>
<evidence type="ECO:0000256" key="10">
    <source>
        <dbReference type="RuleBase" id="RU363038"/>
    </source>
</evidence>
<dbReference type="InterPro" id="IPR001278">
    <property type="entry name" value="Arg-tRNA-ligase"/>
</dbReference>
<evidence type="ECO:0000256" key="11">
    <source>
        <dbReference type="SAM" id="Coils"/>
    </source>
</evidence>
<dbReference type="SUPFAM" id="SSF47616">
    <property type="entry name" value="GST C-terminal domain-like"/>
    <property type="match status" value="1"/>
</dbReference>
<dbReference type="Gene3D" id="3.30.1360.70">
    <property type="entry name" value="Arginyl tRNA synthetase N-terminal domain"/>
    <property type="match status" value="1"/>
</dbReference>
<dbReference type="InterPro" id="IPR008909">
    <property type="entry name" value="DALR_anticod-bd"/>
</dbReference>
<dbReference type="SMART" id="SM01016">
    <property type="entry name" value="Arg_tRNA_synt_N"/>
    <property type="match status" value="1"/>
</dbReference>
<dbReference type="SMART" id="SM00836">
    <property type="entry name" value="DALR_1"/>
    <property type="match status" value="1"/>
</dbReference>
<dbReference type="SUPFAM" id="SSF47323">
    <property type="entry name" value="Anticodon-binding domain of a subclass of class I aminoacyl-tRNA synthetases"/>
    <property type="match status" value="1"/>
</dbReference>
<dbReference type="InterPro" id="IPR009080">
    <property type="entry name" value="tRNAsynth_Ia_anticodon-bd"/>
</dbReference>
<protein>
    <recommendedName>
        <fullName evidence="2">arginine--tRNA ligase</fullName>
        <ecNumber evidence="2">6.1.1.19</ecNumber>
    </recommendedName>
    <alternativeName>
        <fullName evidence="8">Arginyl-tRNA synthetase</fullName>
    </alternativeName>
</protein>
<comment type="catalytic activity">
    <reaction evidence="9">
        <text>tRNA(Arg) + L-arginine + ATP = L-arginyl-tRNA(Arg) + AMP + diphosphate</text>
        <dbReference type="Rhea" id="RHEA:20301"/>
        <dbReference type="Rhea" id="RHEA-COMP:9658"/>
        <dbReference type="Rhea" id="RHEA-COMP:9673"/>
        <dbReference type="ChEBI" id="CHEBI:30616"/>
        <dbReference type="ChEBI" id="CHEBI:32682"/>
        <dbReference type="ChEBI" id="CHEBI:33019"/>
        <dbReference type="ChEBI" id="CHEBI:78442"/>
        <dbReference type="ChEBI" id="CHEBI:78513"/>
        <dbReference type="ChEBI" id="CHEBI:456215"/>
        <dbReference type="EC" id="6.1.1.19"/>
    </reaction>
</comment>
<dbReference type="Gene3D" id="3.40.50.620">
    <property type="entry name" value="HUPs"/>
    <property type="match status" value="1"/>
</dbReference>
<dbReference type="CDD" id="cd00671">
    <property type="entry name" value="ArgRS_core"/>
    <property type="match status" value="1"/>
</dbReference>
<evidence type="ECO:0000259" key="12">
    <source>
        <dbReference type="SMART" id="SM00836"/>
    </source>
</evidence>
<dbReference type="Gene3D" id="1.20.1050.130">
    <property type="match status" value="1"/>
</dbReference>
<dbReference type="Proteomes" id="UP001473302">
    <property type="component" value="Unassembled WGS sequence"/>
</dbReference>
<proteinExistence type="inferred from homology"/>
<dbReference type="NCBIfam" id="TIGR00456">
    <property type="entry name" value="argS"/>
    <property type="match status" value="1"/>
</dbReference>
<keyword evidence="11" id="KW-0175">Coiled coil</keyword>
<evidence type="ECO:0000256" key="9">
    <source>
        <dbReference type="ARBA" id="ARBA00049339"/>
    </source>
</evidence>
<reference evidence="14 15" key="1">
    <citation type="submission" date="2024-04" db="EMBL/GenBank/DDBJ databases">
        <title>genome sequences of Mucor flavus KT1a and Helicostylum pulchrum KT1b strains isolated from the surface of a dry-aged beef.</title>
        <authorList>
            <person name="Toyotome T."/>
            <person name="Hosono M."/>
            <person name="Torimaru M."/>
            <person name="Fukuda K."/>
            <person name="Mikami N."/>
        </authorList>
    </citation>
    <scope>NUCLEOTIDE SEQUENCE [LARGE SCALE GENOMIC DNA]</scope>
    <source>
        <strain evidence="14 15">KT1a</strain>
    </source>
</reference>
<keyword evidence="4 10" id="KW-0547">Nucleotide-binding</keyword>
<dbReference type="InterPro" id="IPR014729">
    <property type="entry name" value="Rossmann-like_a/b/a_fold"/>
</dbReference>
<dbReference type="Pfam" id="PF00750">
    <property type="entry name" value="tRNA-synt_1d"/>
    <property type="match status" value="1"/>
</dbReference>
<dbReference type="Pfam" id="PF03485">
    <property type="entry name" value="Arg_tRNA_synt_N"/>
    <property type="match status" value="1"/>
</dbReference>
<dbReference type="CDD" id="cd07956">
    <property type="entry name" value="Anticodon_Ia_Arg"/>
    <property type="match status" value="1"/>
</dbReference>
<sequence>MSLTVDSKNIPVGILAIIANYKLNITVEAGSETVLQVGTVKFNTVANVVRYIIRANNLLKETSAENQAVAHIIDLALAGNLDALKARIQNKSTTFLNGAEPTLVDFIVWCTLRQEKGCEYIKAVEATAAAQEAIKKAAELSAVASPAASSNGIPDVPGTGSDPVSNPIDAFKNFITVQIAAIGNIDPVVVYNALDNPRSVENGDLAIALPRLRVKGNPAAIAKEWAAAFVPNDYIVEASAAGPFLNFRFNKTLLMKMTLNLVSKTGENYGHNTSGNGKTVVVEFSSPNIAKPFHAGHLRSTIIGAFVRNIYHANGWKTITMNYLGDWGKQYGLLAIGFARHGSEEKLLADPIKHLYDVYVQINRDAENEPTIHDEARAYFKAMEDGDETALALWRRFRDLSIVKYRDIYARLNIHFDVYSGESQVGKGMAEAMKLLHECKILEESEGALIIDMEKYKLGKTVVQKKDGTTLYLTRDIGAAMERYEKYKFDKMIYVVASQQDLHLKQLFKTLELLKFDWANKLEHVNFGMVLGMSTRKGTVVFLEDILEEAKETMHDVMRKNEKKYAEVADPEQVADEIGISAVKIQDNSARRIKNYDFDMTRMCTFEGDTGPYIQYAHARLASVERKSGNAINHNADLSLLTEPQAIDVVRTISQYPDLIKSLLQGYEPCNVVTYAFKLSHDISACFENLWVRGADPAVAEARLLMYWSARITLGNAMRMLGLRPLERM</sequence>
<dbReference type="EC" id="6.1.1.19" evidence="2"/>
<comment type="caution">
    <text evidence="14">The sequence shown here is derived from an EMBL/GenBank/DDBJ whole genome shotgun (WGS) entry which is preliminary data.</text>
</comment>